<proteinExistence type="predicted"/>
<reference evidence="2" key="2">
    <citation type="journal article" date="2015" name="Data Brief">
        <title>Shoot transcriptome of the giant reed, Arundo donax.</title>
        <authorList>
            <person name="Barrero R.A."/>
            <person name="Guerrero F.D."/>
            <person name="Moolhuijzen P."/>
            <person name="Goolsby J.A."/>
            <person name="Tidwell J."/>
            <person name="Bellgard S.E."/>
            <person name="Bellgard M.I."/>
        </authorList>
    </citation>
    <scope>NUCLEOTIDE SEQUENCE</scope>
    <source>
        <tissue evidence="2">Shoot tissue taken approximately 20 cm above the soil surface</tissue>
    </source>
</reference>
<name>A0A0A9CM85_ARUDO</name>
<accession>A0A0A9CM85</accession>
<feature type="region of interest" description="Disordered" evidence="1">
    <location>
        <begin position="1"/>
        <end position="77"/>
    </location>
</feature>
<dbReference type="AlphaFoldDB" id="A0A0A9CM85"/>
<feature type="compositionally biased region" description="Polar residues" evidence="1">
    <location>
        <begin position="19"/>
        <end position="28"/>
    </location>
</feature>
<evidence type="ECO:0000313" key="2">
    <source>
        <dbReference type="EMBL" id="JAD77434.1"/>
    </source>
</evidence>
<organism evidence="2">
    <name type="scientific">Arundo donax</name>
    <name type="common">Giant reed</name>
    <name type="synonym">Donax arundinaceus</name>
    <dbReference type="NCBI Taxonomy" id="35708"/>
    <lineage>
        <taxon>Eukaryota</taxon>
        <taxon>Viridiplantae</taxon>
        <taxon>Streptophyta</taxon>
        <taxon>Embryophyta</taxon>
        <taxon>Tracheophyta</taxon>
        <taxon>Spermatophyta</taxon>
        <taxon>Magnoliopsida</taxon>
        <taxon>Liliopsida</taxon>
        <taxon>Poales</taxon>
        <taxon>Poaceae</taxon>
        <taxon>PACMAD clade</taxon>
        <taxon>Arundinoideae</taxon>
        <taxon>Arundineae</taxon>
        <taxon>Arundo</taxon>
    </lineage>
</organism>
<feature type="compositionally biased region" description="Basic and acidic residues" evidence="1">
    <location>
        <begin position="68"/>
        <end position="77"/>
    </location>
</feature>
<evidence type="ECO:0000256" key="1">
    <source>
        <dbReference type="SAM" id="MobiDB-lite"/>
    </source>
</evidence>
<dbReference type="EMBL" id="GBRH01220461">
    <property type="protein sequence ID" value="JAD77434.1"/>
    <property type="molecule type" value="Transcribed_RNA"/>
</dbReference>
<reference evidence="2" key="1">
    <citation type="submission" date="2014-09" db="EMBL/GenBank/DDBJ databases">
        <authorList>
            <person name="Magalhaes I.L.F."/>
            <person name="Oliveira U."/>
            <person name="Santos F.R."/>
            <person name="Vidigal T.H.D.A."/>
            <person name="Brescovit A.D."/>
            <person name="Santos A.J."/>
        </authorList>
    </citation>
    <scope>NUCLEOTIDE SEQUENCE</scope>
    <source>
        <tissue evidence="2">Shoot tissue taken approximately 20 cm above the soil surface</tissue>
    </source>
</reference>
<protein>
    <submittedName>
        <fullName evidence="2">Uncharacterized protein</fullName>
    </submittedName>
</protein>
<sequence>MAIKSRNPRASNHHEKQWGNEQIDSQTNKSRHIAHEPELTFRDPSIFGGGDSDEQTRESGRLKRHFRREMGERVERR</sequence>